<feature type="region of interest" description="Disordered" evidence="1">
    <location>
        <begin position="211"/>
        <end position="241"/>
    </location>
</feature>
<dbReference type="EMBL" id="JALLBG020000096">
    <property type="protein sequence ID" value="KAL3765344.1"/>
    <property type="molecule type" value="Genomic_DNA"/>
</dbReference>
<feature type="chain" id="PRO_5044782306" evidence="3">
    <location>
        <begin position="31"/>
        <end position="770"/>
    </location>
</feature>
<organism evidence="4 5">
    <name type="scientific">Discostella pseudostelligera</name>
    <dbReference type="NCBI Taxonomy" id="259834"/>
    <lineage>
        <taxon>Eukaryota</taxon>
        <taxon>Sar</taxon>
        <taxon>Stramenopiles</taxon>
        <taxon>Ochrophyta</taxon>
        <taxon>Bacillariophyta</taxon>
        <taxon>Coscinodiscophyceae</taxon>
        <taxon>Thalassiosirophycidae</taxon>
        <taxon>Stephanodiscales</taxon>
        <taxon>Stephanodiscaceae</taxon>
        <taxon>Discostella</taxon>
    </lineage>
</organism>
<evidence type="ECO:0000313" key="5">
    <source>
        <dbReference type="Proteomes" id="UP001530293"/>
    </source>
</evidence>
<dbReference type="Proteomes" id="UP001530293">
    <property type="component" value="Unassembled WGS sequence"/>
</dbReference>
<name>A0ABD3MQN7_9STRA</name>
<feature type="signal peptide" evidence="3">
    <location>
        <begin position="1"/>
        <end position="30"/>
    </location>
</feature>
<keyword evidence="2" id="KW-0812">Transmembrane</keyword>
<evidence type="ECO:0000256" key="3">
    <source>
        <dbReference type="SAM" id="SignalP"/>
    </source>
</evidence>
<dbReference type="AlphaFoldDB" id="A0ABD3MQN7"/>
<dbReference type="PANTHER" id="PTHR32301">
    <property type="entry name" value="COUNTIN RECEPTOR CNR3-RELATED"/>
    <property type="match status" value="1"/>
</dbReference>
<protein>
    <submittedName>
        <fullName evidence="4">Uncharacterized protein</fullName>
    </submittedName>
</protein>
<comment type="caution">
    <text evidence="4">The sequence shown here is derived from an EMBL/GenBank/DDBJ whole genome shotgun (WGS) entry which is preliminary data.</text>
</comment>
<feature type="transmembrane region" description="Helical" evidence="2">
    <location>
        <begin position="734"/>
        <end position="761"/>
    </location>
</feature>
<keyword evidence="3" id="KW-0732">Signal</keyword>
<keyword evidence="2" id="KW-1133">Transmembrane helix</keyword>
<evidence type="ECO:0000313" key="4">
    <source>
        <dbReference type="EMBL" id="KAL3765344.1"/>
    </source>
</evidence>
<dbReference type="InterPro" id="IPR027417">
    <property type="entry name" value="P-loop_NTPase"/>
</dbReference>
<proteinExistence type="predicted"/>
<dbReference type="PANTHER" id="PTHR32301:SF6">
    <property type="entry name" value="GOLVESIN-RELATED"/>
    <property type="match status" value="1"/>
</dbReference>
<keyword evidence="2" id="KW-0472">Membrane</keyword>
<gene>
    <name evidence="4" type="ORF">ACHAWU_002262</name>
</gene>
<feature type="compositionally biased region" description="Low complexity" evidence="1">
    <location>
        <begin position="227"/>
        <end position="241"/>
    </location>
</feature>
<dbReference type="InterPro" id="IPR053259">
    <property type="entry name" value="Golvesin-related_Golgi"/>
</dbReference>
<accession>A0ABD3MQN7</accession>
<evidence type="ECO:0000256" key="1">
    <source>
        <dbReference type="SAM" id="MobiDB-lite"/>
    </source>
</evidence>
<sequence length="770" mass="87597">MNTSPPSSSLVCKWLMLMSCWLCLVHFVATARLLSLSSSSAESTAQLISSNGNDTSSDGTQTIADAVHYDNYGGSVDEEATVDIANQDSIHSSIRRRLVAMSSTIQDNEQLLLDANNPGNDDDSGVIINMMRRAKDHVSPTDVPFLLHISPRDITSASEVMYNIMTQCYGLIGQRYDDDTVNELLEAKRKNVVDTYFLSTDYHFFRGIRPPQHQQSQRKDHSNIAKRQLQQRQRPMQQQQQQPFHFIATHHYQEGASLFTPKHRGRVIAILEHPVIVVQKKFLAASSSSLHSSSASASNQQQLEQDALLEQLIQHVNSTNYIDNTLTRMISNTPYPTPLTEDHFKYARMILENKFLIGMGYDMDETLYKRIKLYFGWSELEDKSGCEAEIMNSLPNTKINDASSSLLASSVLVEEGSKIWRFIQRKNLYDMKLYARGMSIFADQKMRLPVHYSVRQREVAAVQSAFFDGGNLRSVEEFREDSDIPFFWHIPKASGTTVKEILSDCYGLVRTEMIQPPSSLDVFHDKHVLNLDLSTPESIALAIKQKVADRGLADVFISQLSLEGSTVFSKSYHMGRAFTILRHPVKLAASLFYYRRIATWEPTYRPEYNNITLQEYVETNGYYDNWMVRMLSNAKIGGLNDSHLELAKRILKEKFVIGVSDHMDETFRMLQVYYGWVETRGGCVNFHLHSAPSNKNKYPVPDNGGPVWAMIAEKNKYDMALYYYALELCECVAMFLFSMHCFGSVGLLTLLFPIGSFRLLIPMKKLETSQ</sequence>
<keyword evidence="5" id="KW-1185">Reference proteome</keyword>
<dbReference type="Gene3D" id="3.40.50.300">
    <property type="entry name" value="P-loop containing nucleotide triphosphate hydrolases"/>
    <property type="match status" value="1"/>
</dbReference>
<reference evidence="4 5" key="1">
    <citation type="submission" date="2024-10" db="EMBL/GenBank/DDBJ databases">
        <title>Updated reference genomes for cyclostephanoid diatoms.</title>
        <authorList>
            <person name="Roberts W.R."/>
            <person name="Alverson A.J."/>
        </authorList>
    </citation>
    <scope>NUCLEOTIDE SEQUENCE [LARGE SCALE GENOMIC DNA]</scope>
    <source>
        <strain evidence="4 5">AJA232-27</strain>
    </source>
</reference>
<evidence type="ECO:0000256" key="2">
    <source>
        <dbReference type="SAM" id="Phobius"/>
    </source>
</evidence>